<dbReference type="SUPFAM" id="SSF100950">
    <property type="entry name" value="NagB/RpiA/CoA transferase-like"/>
    <property type="match status" value="1"/>
</dbReference>
<dbReference type="InterPro" id="IPR003741">
    <property type="entry name" value="LUD_dom"/>
</dbReference>
<sequence length="201" mass="21324">MSREAVFAGIRAALNTVPTGGTPMLAPAQPTTQTASLARFIERATLHACTHERIATLDELPSRALAWLESRAPIATLWMAAPLARLPWPDTLTRRCDAARKDTVAAVSLAFAGIAESGTLVMASGPDSPITHNFVPEFHVITLHLADLVANQEAVWARLRALGTLPRALNLVAGPSRTGDVEQTIQIGAHGPRAVHVVLVG</sequence>
<evidence type="ECO:0000259" key="1">
    <source>
        <dbReference type="Pfam" id="PF02589"/>
    </source>
</evidence>
<dbReference type="InterPro" id="IPR024185">
    <property type="entry name" value="FTHF_cligase-like_sf"/>
</dbReference>
<accession>A0A840BM20</accession>
<gene>
    <name evidence="2" type="ORF">GGR36_003621</name>
</gene>
<keyword evidence="3" id="KW-1185">Reference proteome</keyword>
<proteinExistence type="predicted"/>
<dbReference type="AlphaFoldDB" id="A0A840BM20"/>
<protein>
    <submittedName>
        <fullName evidence="2">L-lactate dehydrogenase complex protein LldG</fullName>
    </submittedName>
</protein>
<dbReference type="EMBL" id="JACIET010000002">
    <property type="protein sequence ID" value="MBB4014275.1"/>
    <property type="molecule type" value="Genomic_DNA"/>
</dbReference>
<dbReference type="InterPro" id="IPR037171">
    <property type="entry name" value="NagB/RpiA_transferase-like"/>
</dbReference>
<feature type="domain" description="LUD" evidence="1">
    <location>
        <begin position="107"/>
        <end position="200"/>
    </location>
</feature>
<reference evidence="2 3" key="1">
    <citation type="submission" date="2020-08" db="EMBL/GenBank/DDBJ databases">
        <title>Genomic Encyclopedia of Type Strains, Phase IV (KMG-IV): sequencing the most valuable type-strain genomes for metagenomic binning, comparative biology and taxonomic classification.</title>
        <authorList>
            <person name="Goeker M."/>
        </authorList>
    </citation>
    <scope>NUCLEOTIDE SEQUENCE [LARGE SCALE GENOMIC DNA]</scope>
    <source>
        <strain evidence="2 3">DSM 106739</strain>
    </source>
</reference>
<dbReference type="PANTHER" id="PTHR43682:SF1">
    <property type="entry name" value="LACTATE UTILIZATION PROTEIN C"/>
    <property type="match status" value="1"/>
</dbReference>
<organism evidence="2 3">
    <name type="scientific">Niveibacterium umoris</name>
    <dbReference type="NCBI Taxonomy" id="1193620"/>
    <lineage>
        <taxon>Bacteria</taxon>
        <taxon>Pseudomonadati</taxon>
        <taxon>Pseudomonadota</taxon>
        <taxon>Betaproteobacteria</taxon>
        <taxon>Rhodocyclales</taxon>
        <taxon>Rhodocyclaceae</taxon>
        <taxon>Niveibacterium</taxon>
    </lineage>
</organism>
<dbReference type="RefSeq" id="WP_183636152.1">
    <property type="nucleotide sequence ID" value="NZ_BAABLE010000005.1"/>
</dbReference>
<evidence type="ECO:0000313" key="2">
    <source>
        <dbReference type="EMBL" id="MBB4014275.1"/>
    </source>
</evidence>
<name>A0A840BM20_9RHOO</name>
<evidence type="ECO:0000313" key="3">
    <source>
        <dbReference type="Proteomes" id="UP000561045"/>
    </source>
</evidence>
<dbReference type="Proteomes" id="UP000561045">
    <property type="component" value="Unassembled WGS sequence"/>
</dbReference>
<dbReference type="Gene3D" id="3.40.50.10420">
    <property type="entry name" value="NagB/RpiA/CoA transferase-like"/>
    <property type="match status" value="1"/>
</dbReference>
<comment type="caution">
    <text evidence="2">The sequence shown here is derived from an EMBL/GenBank/DDBJ whole genome shotgun (WGS) entry which is preliminary data.</text>
</comment>
<dbReference type="Pfam" id="PF02589">
    <property type="entry name" value="LUD_dom"/>
    <property type="match status" value="1"/>
</dbReference>
<dbReference type="PANTHER" id="PTHR43682">
    <property type="entry name" value="LACTATE UTILIZATION PROTEIN C"/>
    <property type="match status" value="1"/>
</dbReference>